<gene>
    <name evidence="2" type="ORF">GB993_01570</name>
</gene>
<dbReference type="EMBL" id="WEZQ01000002">
    <property type="protein sequence ID" value="MYV16216.1"/>
    <property type="molecule type" value="Genomic_DNA"/>
</dbReference>
<dbReference type="GO" id="GO:0016787">
    <property type="term" value="F:hydrolase activity"/>
    <property type="evidence" value="ECO:0007669"/>
    <property type="project" value="InterPro"/>
</dbReference>
<organism evidence="2 3">
    <name type="scientific">Furfurilactobacillus milii</name>
    <dbReference type="NCBI Taxonomy" id="2888272"/>
    <lineage>
        <taxon>Bacteria</taxon>
        <taxon>Bacillati</taxon>
        <taxon>Bacillota</taxon>
        <taxon>Bacilli</taxon>
        <taxon>Lactobacillales</taxon>
        <taxon>Lactobacillaceae</taxon>
        <taxon>Furfurilactobacillus</taxon>
    </lineage>
</organism>
<evidence type="ECO:0000259" key="1">
    <source>
        <dbReference type="Pfam" id="PF00149"/>
    </source>
</evidence>
<dbReference type="Pfam" id="PF00149">
    <property type="entry name" value="Metallophos"/>
    <property type="match status" value="1"/>
</dbReference>
<dbReference type="InterPro" id="IPR022302">
    <property type="entry name" value="Phosphoesterase_putative"/>
</dbReference>
<dbReference type="CDD" id="cd00838">
    <property type="entry name" value="MPP_superfamily"/>
    <property type="match status" value="1"/>
</dbReference>
<dbReference type="AlphaFoldDB" id="A0A6N9I1E9"/>
<dbReference type="InterPro" id="IPR004843">
    <property type="entry name" value="Calcineurin-like_PHP"/>
</dbReference>
<accession>A0A6N9I1E9</accession>
<dbReference type="InterPro" id="IPR029052">
    <property type="entry name" value="Metallo-depent_PP-like"/>
</dbReference>
<evidence type="ECO:0000313" key="3">
    <source>
        <dbReference type="Proteomes" id="UP000449209"/>
    </source>
</evidence>
<dbReference type="Gene3D" id="3.60.21.10">
    <property type="match status" value="1"/>
</dbReference>
<dbReference type="OrthoDB" id="113290at2"/>
<comment type="caution">
    <text evidence="2">The sequence shown here is derived from an EMBL/GenBank/DDBJ whole genome shotgun (WGS) entry which is preliminary data.</text>
</comment>
<reference evidence="2 3" key="1">
    <citation type="journal article" date="2019" name="Appl. Environ. Microbiol.">
        <title>Genetic determinants of hydroxycinnamic acid metabolism in heterofermentative lactobacilli.</title>
        <authorList>
            <person name="Gaur G."/>
            <person name="Oh J.H."/>
            <person name="Filannino P."/>
            <person name="Gobbetti M."/>
            <person name="van Pijkeren J.P."/>
            <person name="Ganzle M.G."/>
        </authorList>
    </citation>
    <scope>NUCLEOTIDE SEQUENCE [LARGE SCALE GENOMIC DNA]</scope>
    <source>
        <strain evidence="2 3">C5</strain>
    </source>
</reference>
<name>A0A6N9I1E9_9LACO</name>
<protein>
    <submittedName>
        <fullName evidence="2">Phosphoesterase</fullName>
    </submittedName>
</protein>
<dbReference type="NCBIfam" id="TIGR03729">
    <property type="entry name" value="acc_ester"/>
    <property type="match status" value="1"/>
</dbReference>
<feature type="domain" description="Calcineurin-like phosphoesterase" evidence="1">
    <location>
        <begin position="3"/>
        <end position="230"/>
    </location>
</feature>
<proteinExistence type="predicted"/>
<dbReference type="Proteomes" id="UP000449209">
    <property type="component" value="Unassembled WGS sequence"/>
</dbReference>
<sequence length="276" mass="32314">MVRVALTSDNHFDVNQLDSNELLKHQAQVLADLKVNYYIIAGDTFNDFTKTVHYVDALQHELGSQTEVYFLAGNHDMAAGVTYAELETRINAHYLHNQFVDIPGTDWRIVGNNGWYDYTFASQLFNERSVADFAQWKRAYWFDGVIKQPMTDPEREDVVLQQTTNQLLDATVANKRVLYVTHFVPRAEYTRITDDNRFWNMANAMYGSRRLGDVLTKGHVVYAQFGHLHIKPEPRTFDHVTYFNQSVGYNTHRLQEWRHADFMSEWQTRLRILNLQ</sequence>
<dbReference type="RefSeq" id="WP_161000995.1">
    <property type="nucleotide sequence ID" value="NZ_WEZQ01000002.1"/>
</dbReference>
<dbReference type="SUPFAM" id="SSF56300">
    <property type="entry name" value="Metallo-dependent phosphatases"/>
    <property type="match status" value="1"/>
</dbReference>
<evidence type="ECO:0000313" key="2">
    <source>
        <dbReference type="EMBL" id="MYV16216.1"/>
    </source>
</evidence>